<dbReference type="GO" id="GO:0004803">
    <property type="term" value="F:transposase activity"/>
    <property type="evidence" value="ECO:0007669"/>
    <property type="project" value="InterPro"/>
</dbReference>
<dbReference type="Pfam" id="PF00872">
    <property type="entry name" value="Transposase_mut"/>
    <property type="match status" value="1"/>
</dbReference>
<dbReference type="PANTHER" id="PTHR33217">
    <property type="entry name" value="TRANSPOSASE FOR INSERTION SEQUENCE ELEMENT IS1081"/>
    <property type="match status" value="1"/>
</dbReference>
<organism evidence="4">
    <name type="scientific">mine drainage metagenome</name>
    <dbReference type="NCBI Taxonomy" id="410659"/>
    <lineage>
        <taxon>unclassified sequences</taxon>
        <taxon>metagenomes</taxon>
        <taxon>ecological metagenomes</taxon>
    </lineage>
</organism>
<reference evidence="4" key="2">
    <citation type="journal article" date="2014" name="ISME J.">
        <title>Microbial stratification in low pH oxic and suboxic macroscopic growths along an acid mine drainage.</title>
        <authorList>
            <person name="Mendez-Garcia C."/>
            <person name="Mesa V."/>
            <person name="Sprenger R.R."/>
            <person name="Richter M."/>
            <person name="Diez M.S."/>
            <person name="Solano J."/>
            <person name="Bargiela R."/>
            <person name="Golyshina O.V."/>
            <person name="Manteca A."/>
            <person name="Ramos J.L."/>
            <person name="Gallego J.R."/>
            <person name="Llorente I."/>
            <person name="Martins Dos Santos V.A."/>
            <person name="Jensen O.N."/>
            <person name="Pelaez A.I."/>
            <person name="Sanchez J."/>
            <person name="Ferrer M."/>
        </authorList>
    </citation>
    <scope>NUCLEOTIDE SEQUENCE</scope>
</reference>
<dbReference type="PANTHER" id="PTHR33217:SF9">
    <property type="entry name" value="MUTATOR FAMILY TRANSPOSASE"/>
    <property type="match status" value="1"/>
</dbReference>
<evidence type="ECO:0000256" key="1">
    <source>
        <dbReference type="ARBA" id="ARBA00022578"/>
    </source>
</evidence>
<evidence type="ECO:0000256" key="2">
    <source>
        <dbReference type="ARBA" id="ARBA00023125"/>
    </source>
</evidence>
<feature type="non-terminal residue" evidence="4">
    <location>
        <position position="151"/>
    </location>
</feature>
<evidence type="ECO:0000256" key="3">
    <source>
        <dbReference type="ARBA" id="ARBA00023172"/>
    </source>
</evidence>
<dbReference type="GO" id="GO:0003677">
    <property type="term" value="F:DNA binding"/>
    <property type="evidence" value="ECO:0007669"/>
    <property type="project" value="UniProtKB-KW"/>
</dbReference>
<evidence type="ECO:0000313" key="4">
    <source>
        <dbReference type="EMBL" id="EQD76031.1"/>
    </source>
</evidence>
<comment type="caution">
    <text evidence="4">The sequence shown here is derived from an EMBL/GenBank/DDBJ whole genome shotgun (WGS) entry which is preliminary data.</text>
</comment>
<dbReference type="InterPro" id="IPR001207">
    <property type="entry name" value="Transposase_mutator"/>
</dbReference>
<dbReference type="AlphaFoldDB" id="T1BSX8"/>
<keyword evidence="2" id="KW-0238">DNA-binding</keyword>
<protein>
    <submittedName>
        <fullName evidence="4">Transposase mutator type</fullName>
    </submittedName>
</protein>
<keyword evidence="1" id="KW-0815">Transposition</keyword>
<accession>T1BSX8</accession>
<reference evidence="4" key="1">
    <citation type="submission" date="2013-08" db="EMBL/GenBank/DDBJ databases">
        <authorList>
            <person name="Mendez C."/>
            <person name="Richter M."/>
            <person name="Ferrer M."/>
            <person name="Sanchez J."/>
        </authorList>
    </citation>
    <scope>NUCLEOTIDE SEQUENCE</scope>
</reference>
<dbReference type="EMBL" id="AUZX01002582">
    <property type="protein sequence ID" value="EQD76031.1"/>
    <property type="molecule type" value="Genomic_DNA"/>
</dbReference>
<keyword evidence="3" id="KW-0233">DNA recombination</keyword>
<dbReference type="GO" id="GO:0006313">
    <property type="term" value="P:DNA transposition"/>
    <property type="evidence" value="ECO:0007669"/>
    <property type="project" value="InterPro"/>
</dbReference>
<gene>
    <name evidence="4" type="ORF">B1A_03510</name>
</gene>
<proteinExistence type="predicted"/>
<sequence>MGKNTDLELKNPGIPAPVSDSLTELLREGARRMLMEAVEAEVQEFLSRHASLKDGKNRQRVVRNGYLPERTIQTGLGNVSVKAPRVRDRAGEIRFSSQILPPYLRRTKSIAELLPWLYLRGISTGDFSSVLTSLLGQDAPGLSATTIRRLK</sequence>
<name>T1BSX8_9ZZZZ</name>